<evidence type="ECO:0000313" key="2">
    <source>
        <dbReference type="Proteomes" id="UP000824540"/>
    </source>
</evidence>
<sequence>MVRRPTRPLALVSIADSPDIKLHQHRFTPLSKNPRTHPVITAKMESVRGRRSTFARVRASVASPHFLVHTKDCAGQEVISLPDRAKLFFPGD</sequence>
<proteinExistence type="predicted"/>
<accession>A0A8T2NWB5</accession>
<protein>
    <submittedName>
        <fullName evidence="1">Uncharacterized protein</fullName>
    </submittedName>
</protein>
<gene>
    <name evidence="1" type="ORF">JZ751_014352</name>
</gene>
<dbReference type="AlphaFoldDB" id="A0A8T2NWB5"/>
<comment type="caution">
    <text evidence="1">The sequence shown here is derived from an EMBL/GenBank/DDBJ whole genome shotgun (WGS) entry which is preliminary data.</text>
</comment>
<organism evidence="1 2">
    <name type="scientific">Albula glossodonta</name>
    <name type="common">roundjaw bonefish</name>
    <dbReference type="NCBI Taxonomy" id="121402"/>
    <lineage>
        <taxon>Eukaryota</taxon>
        <taxon>Metazoa</taxon>
        <taxon>Chordata</taxon>
        <taxon>Craniata</taxon>
        <taxon>Vertebrata</taxon>
        <taxon>Euteleostomi</taxon>
        <taxon>Actinopterygii</taxon>
        <taxon>Neopterygii</taxon>
        <taxon>Teleostei</taxon>
        <taxon>Albuliformes</taxon>
        <taxon>Albulidae</taxon>
        <taxon>Albula</taxon>
    </lineage>
</organism>
<evidence type="ECO:0000313" key="1">
    <source>
        <dbReference type="EMBL" id="KAG9343371.1"/>
    </source>
</evidence>
<dbReference type="EMBL" id="JAFBMS010000024">
    <property type="protein sequence ID" value="KAG9343371.1"/>
    <property type="molecule type" value="Genomic_DNA"/>
</dbReference>
<keyword evidence="2" id="KW-1185">Reference proteome</keyword>
<name>A0A8T2NWB5_9TELE</name>
<reference evidence="1" key="1">
    <citation type="thesis" date="2021" institute="BYU ScholarsArchive" country="Provo, UT, USA">
        <title>Applications of and Algorithms for Genome Assembly and Genomic Analyses with an Emphasis on Marine Teleosts.</title>
        <authorList>
            <person name="Pickett B.D."/>
        </authorList>
    </citation>
    <scope>NUCLEOTIDE SEQUENCE</scope>
    <source>
        <strain evidence="1">HI-2016</strain>
    </source>
</reference>
<dbReference type="Proteomes" id="UP000824540">
    <property type="component" value="Unassembled WGS sequence"/>
</dbReference>